<evidence type="ECO:0000313" key="6">
    <source>
        <dbReference type="EMBL" id="RBO93577.1"/>
    </source>
</evidence>
<evidence type="ECO:0000259" key="5">
    <source>
        <dbReference type="Pfam" id="PF03389"/>
    </source>
</evidence>
<feature type="region of interest" description="Disordered" evidence="4">
    <location>
        <begin position="642"/>
        <end position="676"/>
    </location>
</feature>
<keyword evidence="7" id="KW-1185">Reference proteome</keyword>
<organism evidence="6 7">
    <name type="scientific">Paraliobacillus ryukyuensis</name>
    <dbReference type="NCBI Taxonomy" id="200904"/>
    <lineage>
        <taxon>Bacteria</taxon>
        <taxon>Bacillati</taxon>
        <taxon>Bacillota</taxon>
        <taxon>Bacilli</taxon>
        <taxon>Bacillales</taxon>
        <taxon>Bacillaceae</taxon>
        <taxon>Paraliobacillus</taxon>
    </lineage>
</organism>
<sequence length="676" mass="79471">MGYYHLSANIISRGKGQSAVASASYRSGEKLWCEDDQEYKNYRTREVKPETMILAPKHAPNFVYDREKLWNEVEQVESNINSRLSREIRVALPKELSNERQIELVKSYSEENFVDRGMVADIAIHREKKHNPHAHIMLTVRPFNEDGSWGKKQKKVYVLDENGNKTKTENGNIKSKTIQLTDWDKKESLQSWRENWAEKVNEFYKEAGVNNSVSHESYEKQGIDKYATHRLTYDEWKAEQEAQIQAQINSEEYEPVTHMGMVNYDIRETNRLKDILQEQIVDLEDYKEELEREIEEQYIPDVREEFPLTNQQAESLQFVAKRIHGYVTYESAKKNMETVKDWGKAIDLTGKKLGVEAIMLDKAQDDYKVDHIRAIRYGLSPKRFEEEKGQKIRTINSKVNKYERDIEAYKKADYYSNIAFEVQKEILHKEFGEIYPQYSHIKEDHNKLISDLKNEYVQDYLKTGYKHESIKEFEDSQVMKHYTSEWSKDIDLNKNLQENQQNLLIANRTVSKYSKEYREIYREGATKDKIYDAKLKLEVAKYQVKKGENQKYELDGRLNKTLIFKYQNQPTELIEIIPTKLKGKLLELQLDERATGKLSKDLKTVEKDLAKVGKDMSHLYDKEFVEATLSVGSVAKLFGDLGNEAQKNDKNTDEIKRKSKSKMKEKSLHKENEMEL</sequence>
<dbReference type="Proteomes" id="UP000252254">
    <property type="component" value="Unassembled WGS sequence"/>
</dbReference>
<keyword evidence="3" id="KW-0175">Coiled coil</keyword>
<dbReference type="AlphaFoldDB" id="A0A366DU16"/>
<feature type="coiled-coil region" evidence="3">
    <location>
        <begin position="266"/>
        <end position="296"/>
    </location>
</feature>
<keyword evidence="2" id="KW-0184">Conjugation</keyword>
<dbReference type="InterPro" id="IPR005053">
    <property type="entry name" value="MobA_MobL"/>
</dbReference>
<feature type="compositionally biased region" description="Basic and acidic residues" evidence="4">
    <location>
        <begin position="646"/>
        <end position="676"/>
    </location>
</feature>
<evidence type="ECO:0000256" key="4">
    <source>
        <dbReference type="SAM" id="MobiDB-lite"/>
    </source>
</evidence>
<dbReference type="OrthoDB" id="1826980at2"/>
<dbReference type="NCBIfam" id="NF041496">
    <property type="entry name" value="MobQ"/>
    <property type="match status" value="1"/>
</dbReference>
<evidence type="ECO:0000256" key="1">
    <source>
        <dbReference type="ARBA" id="ARBA00010873"/>
    </source>
</evidence>
<dbReference type="EMBL" id="QNRI01000011">
    <property type="protein sequence ID" value="RBO93577.1"/>
    <property type="molecule type" value="Genomic_DNA"/>
</dbReference>
<comment type="similarity">
    <text evidence="1">Belongs to the MobA/MobL family.</text>
</comment>
<accession>A0A366DU16</accession>
<comment type="caution">
    <text evidence="6">The sequence shown here is derived from an EMBL/GenBank/DDBJ whole genome shotgun (WGS) entry which is preliminary data.</text>
</comment>
<dbReference type="Pfam" id="PF03389">
    <property type="entry name" value="MobA_MobL"/>
    <property type="match status" value="1"/>
</dbReference>
<name>A0A366DU16_9BACI</name>
<evidence type="ECO:0000256" key="3">
    <source>
        <dbReference type="SAM" id="Coils"/>
    </source>
</evidence>
<gene>
    <name evidence="6" type="ORF">DES48_11188</name>
</gene>
<evidence type="ECO:0000256" key="2">
    <source>
        <dbReference type="ARBA" id="ARBA00022971"/>
    </source>
</evidence>
<reference evidence="6 7" key="1">
    <citation type="submission" date="2018-06" db="EMBL/GenBank/DDBJ databases">
        <title>Genomic Encyclopedia of Type Strains, Phase IV (KMG-IV): sequencing the most valuable type-strain genomes for metagenomic binning, comparative biology and taxonomic classification.</title>
        <authorList>
            <person name="Goeker M."/>
        </authorList>
    </citation>
    <scope>NUCLEOTIDE SEQUENCE [LARGE SCALE GENOMIC DNA]</scope>
    <source>
        <strain evidence="6 7">DSM 15140</strain>
    </source>
</reference>
<evidence type="ECO:0000313" key="7">
    <source>
        <dbReference type="Proteomes" id="UP000252254"/>
    </source>
</evidence>
<proteinExistence type="inferred from homology"/>
<protein>
    <submittedName>
        <fullName evidence="6">Plasmid mobilization system relaxase</fullName>
    </submittedName>
</protein>
<feature type="domain" description="MobA/MobL protein" evidence="5">
    <location>
        <begin position="17"/>
        <end position="234"/>
    </location>
</feature>
<dbReference type="Gene3D" id="3.30.930.30">
    <property type="match status" value="1"/>
</dbReference>
<dbReference type="RefSeq" id="WP_113869928.1">
    <property type="nucleotide sequence ID" value="NZ_BAABQN010000010.1"/>
</dbReference>